<protein>
    <submittedName>
        <fullName evidence="1">Uncharacterized protein</fullName>
    </submittedName>
</protein>
<evidence type="ECO:0000313" key="1">
    <source>
        <dbReference type="EMBL" id="KAK5802970.1"/>
    </source>
</evidence>
<organism evidence="1 2">
    <name type="scientific">Gossypium arboreum</name>
    <name type="common">Tree cotton</name>
    <name type="synonym">Gossypium nanking</name>
    <dbReference type="NCBI Taxonomy" id="29729"/>
    <lineage>
        <taxon>Eukaryota</taxon>
        <taxon>Viridiplantae</taxon>
        <taxon>Streptophyta</taxon>
        <taxon>Embryophyta</taxon>
        <taxon>Tracheophyta</taxon>
        <taxon>Spermatophyta</taxon>
        <taxon>Magnoliopsida</taxon>
        <taxon>eudicotyledons</taxon>
        <taxon>Gunneridae</taxon>
        <taxon>Pentapetalae</taxon>
        <taxon>rosids</taxon>
        <taxon>malvids</taxon>
        <taxon>Malvales</taxon>
        <taxon>Malvaceae</taxon>
        <taxon>Malvoideae</taxon>
        <taxon>Gossypium</taxon>
    </lineage>
</organism>
<proteinExistence type="predicted"/>
<keyword evidence="2" id="KW-1185">Reference proteome</keyword>
<comment type="caution">
    <text evidence="1">The sequence shown here is derived from an EMBL/GenBank/DDBJ whole genome shotgun (WGS) entry which is preliminary data.</text>
</comment>
<accession>A0ABR0NNQ2</accession>
<name>A0ABR0NNQ2_GOSAR</name>
<reference evidence="1 2" key="1">
    <citation type="submission" date="2023-03" db="EMBL/GenBank/DDBJ databases">
        <title>WGS of Gossypium arboreum.</title>
        <authorList>
            <person name="Yu D."/>
        </authorList>
    </citation>
    <scope>NUCLEOTIDE SEQUENCE [LARGE SCALE GENOMIC DNA]</scope>
    <source>
        <tissue evidence="1">Leaf</tissue>
    </source>
</reference>
<sequence length="141" mass="16012">MDSKGKQGHEELPISPEHEMVQETVVKVNLPTSGNNNPELGTEALTQLVREVLEGVFKARVKAPELFGLRVLQKAPSGRMLEEVKSVSQMQEEPVVEWQCSVLCNCGVYGSSLGLHNGVFILLFELYRRWSWTRTEWLKWS</sequence>
<gene>
    <name evidence="1" type="ORF">PVK06_030604</name>
</gene>
<dbReference type="EMBL" id="JARKNE010000009">
    <property type="protein sequence ID" value="KAK5802970.1"/>
    <property type="molecule type" value="Genomic_DNA"/>
</dbReference>
<dbReference type="Proteomes" id="UP001358586">
    <property type="component" value="Chromosome 9"/>
</dbReference>
<evidence type="ECO:0000313" key="2">
    <source>
        <dbReference type="Proteomes" id="UP001358586"/>
    </source>
</evidence>